<gene>
    <name evidence="2" type="ORF">BC938DRAFT_476508</name>
</gene>
<feature type="non-terminal residue" evidence="2">
    <location>
        <position position="1"/>
    </location>
</feature>
<dbReference type="EMBL" id="RBNJ01002396">
    <property type="protein sequence ID" value="RUS32008.1"/>
    <property type="molecule type" value="Genomic_DNA"/>
</dbReference>
<keyword evidence="3" id="KW-1185">Reference proteome</keyword>
<proteinExistence type="predicted"/>
<protein>
    <submittedName>
        <fullName evidence="2">Uncharacterized protein</fullName>
    </submittedName>
</protein>
<dbReference type="Proteomes" id="UP000274822">
    <property type="component" value="Unassembled WGS sequence"/>
</dbReference>
<name>A0A433QQH4_9FUNG</name>
<comment type="caution">
    <text evidence="2">The sequence shown here is derived from an EMBL/GenBank/DDBJ whole genome shotgun (WGS) entry which is preliminary data.</text>
</comment>
<accession>A0A433QQH4</accession>
<sequence>WGTKHRRYSGWRGIFQRGRGEEGVGVSLSHCVGNMSLFRMPSSCSDAHEVAHSYVTTRDHTEILTDWDNTTLNNFTPCSVLPAKWRRCGAPCSSKSSTTPPASAVRTLSVSFIYPHFHPHLDPNLPSPLSFPHPNGEGRQSACGGGPVDPDGAGWPTTAEDQRGPAN</sequence>
<dbReference type="AlphaFoldDB" id="A0A433QQH4"/>
<organism evidence="2 3">
    <name type="scientific">Jimgerdemannia flammicorona</name>
    <dbReference type="NCBI Taxonomy" id="994334"/>
    <lineage>
        <taxon>Eukaryota</taxon>
        <taxon>Fungi</taxon>
        <taxon>Fungi incertae sedis</taxon>
        <taxon>Mucoromycota</taxon>
        <taxon>Mucoromycotina</taxon>
        <taxon>Endogonomycetes</taxon>
        <taxon>Endogonales</taxon>
        <taxon>Endogonaceae</taxon>
        <taxon>Jimgerdemannia</taxon>
    </lineage>
</organism>
<feature type="region of interest" description="Disordered" evidence="1">
    <location>
        <begin position="125"/>
        <end position="167"/>
    </location>
</feature>
<reference evidence="2 3" key="1">
    <citation type="journal article" date="2018" name="New Phytol.">
        <title>Phylogenomics of Endogonaceae and evolution of mycorrhizas within Mucoromycota.</title>
        <authorList>
            <person name="Chang Y."/>
            <person name="Desiro A."/>
            <person name="Na H."/>
            <person name="Sandor L."/>
            <person name="Lipzen A."/>
            <person name="Clum A."/>
            <person name="Barry K."/>
            <person name="Grigoriev I.V."/>
            <person name="Martin F.M."/>
            <person name="Stajich J.E."/>
            <person name="Smith M.E."/>
            <person name="Bonito G."/>
            <person name="Spatafora J.W."/>
        </authorList>
    </citation>
    <scope>NUCLEOTIDE SEQUENCE [LARGE SCALE GENOMIC DNA]</scope>
    <source>
        <strain evidence="2 3">AD002</strain>
    </source>
</reference>
<evidence type="ECO:0000313" key="3">
    <source>
        <dbReference type="Proteomes" id="UP000274822"/>
    </source>
</evidence>
<evidence type="ECO:0000256" key="1">
    <source>
        <dbReference type="SAM" id="MobiDB-lite"/>
    </source>
</evidence>
<evidence type="ECO:0000313" key="2">
    <source>
        <dbReference type="EMBL" id="RUS32008.1"/>
    </source>
</evidence>